<dbReference type="EMBL" id="BAAAQK010000013">
    <property type="protein sequence ID" value="GAA1856978.1"/>
    <property type="molecule type" value="Genomic_DNA"/>
</dbReference>
<dbReference type="PANTHER" id="PTHR48090:SF7">
    <property type="entry name" value="RFBJ PROTEIN"/>
    <property type="match status" value="1"/>
</dbReference>
<dbReference type="Proteomes" id="UP001500449">
    <property type="component" value="Unassembled WGS sequence"/>
</dbReference>
<feature type="compositionally biased region" description="Low complexity" evidence="2">
    <location>
        <begin position="62"/>
        <end position="71"/>
    </location>
</feature>
<evidence type="ECO:0000313" key="4">
    <source>
        <dbReference type="EMBL" id="GAA1856978.1"/>
    </source>
</evidence>
<evidence type="ECO:0000256" key="2">
    <source>
        <dbReference type="SAM" id="MobiDB-lite"/>
    </source>
</evidence>
<name>A0ABN2N806_9PSEU</name>
<evidence type="ECO:0000259" key="3">
    <source>
        <dbReference type="Pfam" id="PF00535"/>
    </source>
</evidence>
<dbReference type="InterPro" id="IPR050256">
    <property type="entry name" value="Glycosyltransferase_2"/>
</dbReference>
<dbReference type="PANTHER" id="PTHR48090">
    <property type="entry name" value="UNDECAPRENYL-PHOSPHATE 4-DEOXY-4-FORMAMIDO-L-ARABINOSE TRANSFERASE-RELATED"/>
    <property type="match status" value="1"/>
</dbReference>
<feature type="domain" description="Glycosyltransferase 2-like" evidence="3">
    <location>
        <begin position="97"/>
        <end position="248"/>
    </location>
</feature>
<feature type="compositionally biased region" description="Pro residues" evidence="2">
    <location>
        <begin position="13"/>
        <end position="61"/>
    </location>
</feature>
<protein>
    <recommendedName>
        <fullName evidence="3">Glycosyltransferase 2-like domain-containing protein</fullName>
    </recommendedName>
</protein>
<evidence type="ECO:0000256" key="1">
    <source>
        <dbReference type="ARBA" id="ARBA00006739"/>
    </source>
</evidence>
<reference evidence="4 5" key="1">
    <citation type="journal article" date="2019" name="Int. J. Syst. Evol. Microbiol.">
        <title>The Global Catalogue of Microorganisms (GCM) 10K type strain sequencing project: providing services to taxonomists for standard genome sequencing and annotation.</title>
        <authorList>
            <consortium name="The Broad Institute Genomics Platform"/>
            <consortium name="The Broad Institute Genome Sequencing Center for Infectious Disease"/>
            <person name="Wu L."/>
            <person name="Ma J."/>
        </authorList>
    </citation>
    <scope>NUCLEOTIDE SEQUENCE [LARGE SCALE GENOMIC DNA]</scope>
    <source>
        <strain evidence="4 5">JCM 16009</strain>
    </source>
</reference>
<dbReference type="SUPFAM" id="SSF53448">
    <property type="entry name" value="Nucleotide-diphospho-sugar transferases"/>
    <property type="match status" value="1"/>
</dbReference>
<dbReference type="Gene3D" id="3.90.550.10">
    <property type="entry name" value="Spore Coat Polysaccharide Biosynthesis Protein SpsA, Chain A"/>
    <property type="match status" value="1"/>
</dbReference>
<proteinExistence type="inferred from homology"/>
<dbReference type="Pfam" id="PF00535">
    <property type="entry name" value="Glycos_transf_2"/>
    <property type="match status" value="1"/>
</dbReference>
<feature type="region of interest" description="Disordered" evidence="2">
    <location>
        <begin position="1"/>
        <end position="97"/>
    </location>
</feature>
<feature type="compositionally biased region" description="Low complexity" evidence="2">
    <location>
        <begin position="1"/>
        <end position="12"/>
    </location>
</feature>
<accession>A0ABN2N806</accession>
<organism evidence="4 5">
    <name type="scientific">Pseudonocardia ailaonensis</name>
    <dbReference type="NCBI Taxonomy" id="367279"/>
    <lineage>
        <taxon>Bacteria</taxon>
        <taxon>Bacillati</taxon>
        <taxon>Actinomycetota</taxon>
        <taxon>Actinomycetes</taxon>
        <taxon>Pseudonocardiales</taxon>
        <taxon>Pseudonocardiaceae</taxon>
        <taxon>Pseudonocardia</taxon>
    </lineage>
</organism>
<evidence type="ECO:0000313" key="5">
    <source>
        <dbReference type="Proteomes" id="UP001500449"/>
    </source>
</evidence>
<dbReference type="CDD" id="cd04179">
    <property type="entry name" value="DPM_DPG-synthase_like"/>
    <property type="match status" value="1"/>
</dbReference>
<keyword evidence="5" id="KW-1185">Reference proteome</keyword>
<sequence>MSAVTPARSAASPAPPGTPGAPPHRGPRPGPPGPGPHPGHPAPPGGYTPPPPGYRPAPSPGALPGSGAAAKPIDEPTTSRRPRPRPSPRRSGNPAVTVIVPTRNEARNIEVVLPQIAAVRPAVHEIIVVDGNSMDDTIGAARRTLPWVRCITQTRKGKGNAMACGFAAATGDVVVMFDADGSADPREIPAFVSALVAGADFAKGSRFAEGGGSDDITLLRKTGNAGLNVMANVMFGTSYTDLCYGYNAFWADLIPLLDLPDPAVPQPEDGTMVWGDGFEIETLLNCRIAAAGLKITEVPSIEKERMFGDTNLRTFADGMRVLRTLLAEHRRAERRKS</sequence>
<comment type="caution">
    <text evidence="4">The sequence shown here is derived from an EMBL/GenBank/DDBJ whole genome shotgun (WGS) entry which is preliminary data.</text>
</comment>
<dbReference type="InterPro" id="IPR029044">
    <property type="entry name" value="Nucleotide-diphossugar_trans"/>
</dbReference>
<gene>
    <name evidence="4" type="ORF">GCM10009836_41500</name>
</gene>
<comment type="similarity">
    <text evidence="1">Belongs to the glycosyltransferase 2 family.</text>
</comment>
<dbReference type="InterPro" id="IPR001173">
    <property type="entry name" value="Glyco_trans_2-like"/>
</dbReference>
<dbReference type="RefSeq" id="WP_344419443.1">
    <property type="nucleotide sequence ID" value="NZ_BAAAQK010000013.1"/>
</dbReference>